<dbReference type="EMBL" id="CAVN010000086">
    <property type="protein sequence ID" value="CDF57343.1"/>
    <property type="molecule type" value="Genomic_DNA"/>
</dbReference>
<dbReference type="AlphaFoldDB" id="R7RPU8"/>
<accession>R7RPU8</accession>
<evidence type="ECO:0008006" key="3">
    <source>
        <dbReference type="Google" id="ProtNLM"/>
    </source>
</evidence>
<organism evidence="1 2">
    <name type="scientific">Thermobrachium celere DSM 8682</name>
    <dbReference type="NCBI Taxonomy" id="941824"/>
    <lineage>
        <taxon>Bacteria</taxon>
        <taxon>Bacillati</taxon>
        <taxon>Bacillota</taxon>
        <taxon>Clostridia</taxon>
        <taxon>Eubacteriales</taxon>
        <taxon>Clostridiaceae</taxon>
        <taxon>Thermobrachium</taxon>
    </lineage>
</organism>
<dbReference type="OrthoDB" id="2374476at2"/>
<proteinExistence type="predicted"/>
<dbReference type="RefSeq" id="WP_018660395.1">
    <property type="nucleotide sequence ID" value="NZ_HF952018.1"/>
</dbReference>
<keyword evidence="2" id="KW-1185">Reference proteome</keyword>
<reference evidence="1" key="1">
    <citation type="submission" date="2013-03" db="EMBL/GenBank/DDBJ databases">
        <title>Draft genome sequence of the hydrogen-ethanol-producing anaerobic alkalithermophilic Caloramator celere.</title>
        <authorList>
            <person name="Ciranna A."/>
            <person name="Larjo A."/>
            <person name="Kivisto A."/>
            <person name="Santala V."/>
            <person name="Roos C."/>
            <person name="Karp M."/>
        </authorList>
    </citation>
    <scope>NUCLEOTIDE SEQUENCE [LARGE SCALE GENOMIC DNA]</scope>
    <source>
        <strain evidence="1">DSM 8682</strain>
    </source>
</reference>
<gene>
    <name evidence="1" type="ORF">TCEL_01257</name>
</gene>
<dbReference type="HOGENOM" id="CLU_1460007_0_0_9"/>
<comment type="caution">
    <text evidence="1">The sequence shown here is derived from an EMBL/GenBank/DDBJ whole genome shotgun (WGS) entry which is preliminary data.</text>
</comment>
<protein>
    <recommendedName>
        <fullName evidence="3">ComK protein</fullName>
    </recommendedName>
</protein>
<evidence type="ECO:0000313" key="2">
    <source>
        <dbReference type="Proteomes" id="UP000014923"/>
    </source>
</evidence>
<dbReference type="Proteomes" id="UP000014923">
    <property type="component" value="Unassembled WGS sequence"/>
</dbReference>
<sequence length="181" mass="20950">MLVYIIPKYREGMGDCTLVNIKSDEIVLSKNIRYSLRHLAKDYGQDLKELKYKCSRITGLGKLSPIAFSIDCILVPVKVRLPRVHRDGGYGYVNIFCIEQIHDNFILLNNGNKIFFVENKRNIIKRINIAKNLSSTILKSEFKNIASILDEVLKLNDKLETILLKRSISRRDLDDRHRGRC</sequence>
<name>R7RPU8_9CLOT</name>
<evidence type="ECO:0000313" key="1">
    <source>
        <dbReference type="EMBL" id="CDF57343.1"/>
    </source>
</evidence>
<dbReference type="eggNOG" id="ENOG5033160">
    <property type="taxonomic scope" value="Bacteria"/>
</dbReference>